<evidence type="ECO:0000256" key="9">
    <source>
        <dbReference type="ARBA" id="ARBA00022533"/>
    </source>
</evidence>
<dbReference type="Pfam" id="PF25247">
    <property type="entry name" value="LbH_GLGC"/>
    <property type="match status" value="1"/>
</dbReference>
<evidence type="ECO:0000256" key="14">
    <source>
        <dbReference type="ARBA" id="ARBA00022840"/>
    </source>
</evidence>
<dbReference type="Gene3D" id="3.90.550.10">
    <property type="entry name" value="Spore Coat Polysaccharide Biosynthesis Protein SpsA, Chain A"/>
    <property type="match status" value="1"/>
</dbReference>
<comment type="pathway">
    <text evidence="3 16">Glycan biosynthesis; starch biosynthesis.</text>
</comment>
<evidence type="ECO:0000256" key="1">
    <source>
        <dbReference type="ARBA" id="ARBA00000956"/>
    </source>
</evidence>
<evidence type="ECO:0000259" key="17">
    <source>
        <dbReference type="Pfam" id="PF00483"/>
    </source>
</evidence>
<evidence type="ECO:0000256" key="8">
    <source>
        <dbReference type="ARBA" id="ARBA00022525"/>
    </source>
</evidence>
<dbReference type="SUPFAM" id="SSF53448">
    <property type="entry name" value="Nucleotide-diphospho-sugar transferases"/>
    <property type="match status" value="1"/>
</dbReference>
<keyword evidence="10 16" id="KW-0808">Transferase</keyword>
<dbReference type="PROSITE" id="PS00808">
    <property type="entry name" value="ADP_GLC_PYROPHOSPH_1"/>
    <property type="match status" value="1"/>
</dbReference>
<evidence type="ECO:0000256" key="5">
    <source>
        <dbReference type="ARBA" id="ARBA00010443"/>
    </source>
</evidence>
<comment type="subunit">
    <text evidence="16">Heterotetramer.</text>
</comment>
<keyword evidence="14 16" id="KW-0067">ATP-binding</keyword>
<dbReference type="UniPathway" id="UPA00152"/>
<dbReference type="GO" id="GO:0005524">
    <property type="term" value="F:ATP binding"/>
    <property type="evidence" value="ECO:0007669"/>
    <property type="project" value="UniProtKB-KW"/>
</dbReference>
<keyword evidence="16" id="KW-0934">Plastid</keyword>
<comment type="similarity">
    <text evidence="4">Belongs to the plant self-incompatibility (S1) protein family.</text>
</comment>
<dbReference type="GO" id="GO:0005978">
    <property type="term" value="P:glycogen biosynthetic process"/>
    <property type="evidence" value="ECO:0007669"/>
    <property type="project" value="InterPro"/>
</dbReference>
<keyword evidence="12" id="KW-0732">Signal</keyword>
<keyword evidence="19" id="KW-1185">Reference proteome</keyword>
<proteinExistence type="inferred from homology"/>
<feature type="domain" description="Nucleotidyl transferase" evidence="17">
    <location>
        <begin position="49"/>
        <end position="326"/>
    </location>
</feature>
<dbReference type="InterPro" id="IPR005836">
    <property type="entry name" value="ADP_Glu_pyroP_CS"/>
</dbReference>
<evidence type="ECO:0000256" key="13">
    <source>
        <dbReference type="ARBA" id="ARBA00022741"/>
    </source>
</evidence>
<keyword evidence="8" id="KW-0964">Secreted</keyword>
<dbReference type="AlphaFoldDB" id="A0A5P1EE49"/>
<dbReference type="PANTHER" id="PTHR43523:SF15">
    <property type="entry name" value="GLUCOSE-1-PHOSPHATE ADENYLYLTRANSFERASE LARGE SUBUNIT 4, CHLOROPLASTIC_AMYLOPLASTIC"/>
    <property type="match status" value="1"/>
</dbReference>
<dbReference type="EC" id="2.7.7.27" evidence="6 16"/>
<evidence type="ECO:0000256" key="10">
    <source>
        <dbReference type="ARBA" id="ARBA00022679"/>
    </source>
</evidence>
<evidence type="ECO:0000313" key="19">
    <source>
        <dbReference type="Proteomes" id="UP000243459"/>
    </source>
</evidence>
<dbReference type="InterPro" id="IPR005835">
    <property type="entry name" value="NTP_transferase_dom"/>
</dbReference>
<dbReference type="FunFam" id="3.90.550.10:FF:000030">
    <property type="entry name" value="Glucose-1-phosphate adenylyltransferase"/>
    <property type="match status" value="1"/>
</dbReference>
<evidence type="ECO:0000256" key="11">
    <source>
        <dbReference type="ARBA" id="ARBA00022695"/>
    </source>
</evidence>
<dbReference type="EMBL" id="CM007387">
    <property type="protein sequence ID" value="ONK63001.1"/>
    <property type="molecule type" value="Genomic_DNA"/>
</dbReference>
<keyword evidence="9" id="KW-0021">Allosteric enzyme</keyword>
<dbReference type="GO" id="GO:0009507">
    <property type="term" value="C:chloroplast"/>
    <property type="evidence" value="ECO:0007669"/>
    <property type="project" value="UniProtKB-SubCell"/>
</dbReference>
<dbReference type="GO" id="GO:0060320">
    <property type="term" value="P:rejection of self pollen"/>
    <property type="evidence" value="ECO:0007669"/>
    <property type="project" value="UniProtKB-KW"/>
</dbReference>
<protein>
    <recommendedName>
        <fullName evidence="6 16">Glucose-1-phosphate adenylyltransferase</fullName>
        <ecNumber evidence="6 16">2.7.7.27</ecNumber>
    </recommendedName>
    <alternativeName>
        <fullName evidence="16">ADP-glucose pyrophosphorylase</fullName>
    </alternativeName>
</protein>
<dbReference type="Gramene" id="ONK63001">
    <property type="protein sequence ID" value="ONK63001"/>
    <property type="gene ID" value="A4U43_C07F10360"/>
</dbReference>
<evidence type="ECO:0000256" key="6">
    <source>
        <dbReference type="ARBA" id="ARBA00012460"/>
    </source>
</evidence>
<name>A0A5P1EE49_ASPOF</name>
<dbReference type="InterPro" id="IPR010264">
    <property type="entry name" value="Self-incomp_S1"/>
</dbReference>
<comment type="function">
    <text evidence="16">This protein plays a role in synthesis of starch. It catalyzes the synthesis of the activated glycosyl donor, ADP-glucose from Glc-1-P and ATP.</text>
</comment>
<dbReference type="InterPro" id="IPR011004">
    <property type="entry name" value="Trimer_LpxA-like_sf"/>
</dbReference>
<dbReference type="CDD" id="cd02508">
    <property type="entry name" value="ADP_Glucose_PP"/>
    <property type="match status" value="1"/>
</dbReference>
<dbReference type="Pfam" id="PF00483">
    <property type="entry name" value="NTP_transferase"/>
    <property type="match status" value="1"/>
</dbReference>
<dbReference type="InterPro" id="IPR029044">
    <property type="entry name" value="Nucleotide-diphossugar_trans"/>
</dbReference>
<dbReference type="Gene3D" id="2.160.10.10">
    <property type="entry name" value="Hexapeptide repeat proteins"/>
    <property type="match status" value="1"/>
</dbReference>
<evidence type="ECO:0000256" key="3">
    <source>
        <dbReference type="ARBA" id="ARBA00004727"/>
    </source>
</evidence>
<dbReference type="PANTHER" id="PTHR43523">
    <property type="entry name" value="GLUCOSE-1-PHOSPHATE ADENYLYLTRANSFERASE-RELATED"/>
    <property type="match status" value="1"/>
</dbReference>
<dbReference type="GO" id="GO:0019252">
    <property type="term" value="P:starch biosynthetic process"/>
    <property type="evidence" value="ECO:0007669"/>
    <property type="project" value="UniProtKB-UniPathway"/>
</dbReference>
<sequence>MEAMQGVVNSVAAQSSTVNSVLADVAKDLLTVQAPSVLKPAADPKTIASIILGGGAGTRLFPLTSRRAKPAVPIGGCYRLIDVPMSNCINSGINKIYVLTQFNSQSLNRHLARTYNLGNGVNFSDGFVEVLAATQTPGESGMKWFQGTADAVRQFIWLFEDAKLRDIENILILSGDHLYRMDYMDFVQSHVDSGADISVSCVPMDDSRASDFGLVKIDKEGRICQFHEKPKGESLRMMQVDTTVLGLAPEDAKNFPYIASMGIYLFKTDVLLKLLRSKYPHANDFGSEIIPLAAKEYNVQAYLFNGYWEDIGTIKSFYDANLALTDQPPKFHFYDPLKPIFTSPRFLPPTKMEKCRVVNSIISHGSFLTECNVERSIVGIRSRLEYGAELKDTMMMGADYYQTEVERASFLAAGKVPVGVGANTNIRNCIIDKNAKIGKNVVIANTDNVEEAERPSEGFYIRSGITVVLKNGTIADEKVHVSVVNRLGDGRSINIHCQSKDNDLGPKTVADGDQYGWDFSVNVSGTTLFYCDMGWEKVRSFVFDAFDYQRDRARCSSNCSWIMAEEGVYGLNDGTGFWEFMYSWTS</sequence>
<keyword evidence="11 16" id="KW-0548">Nucleotidyltransferase</keyword>
<dbReference type="SUPFAM" id="SSF51161">
    <property type="entry name" value="Trimeric LpxA-like enzymes"/>
    <property type="match status" value="1"/>
</dbReference>
<comment type="similarity">
    <text evidence="5 16">Belongs to the bacterial/plant glucose-1-phosphate adenylyltransferase family.</text>
</comment>
<evidence type="ECO:0000256" key="16">
    <source>
        <dbReference type="RuleBase" id="RU362093"/>
    </source>
</evidence>
<comment type="catalytic activity">
    <reaction evidence="1 16">
        <text>alpha-D-glucose 1-phosphate + ATP + H(+) = ADP-alpha-D-glucose + diphosphate</text>
        <dbReference type="Rhea" id="RHEA:12120"/>
        <dbReference type="ChEBI" id="CHEBI:15378"/>
        <dbReference type="ChEBI" id="CHEBI:30616"/>
        <dbReference type="ChEBI" id="CHEBI:33019"/>
        <dbReference type="ChEBI" id="CHEBI:57498"/>
        <dbReference type="ChEBI" id="CHEBI:58601"/>
        <dbReference type="EC" id="2.7.7.27"/>
    </reaction>
</comment>
<reference evidence="19" key="1">
    <citation type="journal article" date="2017" name="Nat. Commun.">
        <title>The asparagus genome sheds light on the origin and evolution of a young Y chromosome.</title>
        <authorList>
            <person name="Harkess A."/>
            <person name="Zhou J."/>
            <person name="Xu C."/>
            <person name="Bowers J.E."/>
            <person name="Van der Hulst R."/>
            <person name="Ayyampalayam S."/>
            <person name="Mercati F."/>
            <person name="Riccardi P."/>
            <person name="McKain M.R."/>
            <person name="Kakrana A."/>
            <person name="Tang H."/>
            <person name="Ray J."/>
            <person name="Groenendijk J."/>
            <person name="Arikit S."/>
            <person name="Mathioni S.M."/>
            <person name="Nakano M."/>
            <person name="Shan H."/>
            <person name="Telgmann-Rauber A."/>
            <person name="Kanno A."/>
            <person name="Yue Z."/>
            <person name="Chen H."/>
            <person name="Li W."/>
            <person name="Chen Y."/>
            <person name="Xu X."/>
            <person name="Zhang Y."/>
            <person name="Luo S."/>
            <person name="Chen H."/>
            <person name="Gao J."/>
            <person name="Mao Z."/>
            <person name="Pires J.C."/>
            <person name="Luo M."/>
            <person name="Kudrna D."/>
            <person name="Wing R.A."/>
            <person name="Meyers B.C."/>
            <person name="Yi K."/>
            <person name="Kong H."/>
            <person name="Lavrijsen P."/>
            <person name="Sunseri F."/>
            <person name="Falavigna A."/>
            <person name="Ye Y."/>
            <person name="Leebens-Mack J.H."/>
            <person name="Chen G."/>
        </authorList>
    </citation>
    <scope>NUCLEOTIDE SEQUENCE [LARGE SCALE GENOMIC DNA]</scope>
    <source>
        <strain evidence="19">cv. DH0086</strain>
    </source>
</reference>
<keyword evidence="16" id="KW-0150">Chloroplast</keyword>
<dbReference type="Proteomes" id="UP000243459">
    <property type="component" value="Chromosome 7"/>
</dbReference>
<accession>A0A5P1EE49</accession>
<comment type="subcellular location">
    <subcellularLocation>
        <location evidence="16">Plastid</location>
        <location evidence="16">Chloroplast</location>
    </subcellularLocation>
    <subcellularLocation>
        <location evidence="2">Secreted</location>
    </subcellularLocation>
</comment>
<evidence type="ECO:0000256" key="12">
    <source>
        <dbReference type="ARBA" id="ARBA00022729"/>
    </source>
</evidence>
<keyword evidence="15 16" id="KW-0750">Starch biosynthesis</keyword>
<evidence type="ECO:0000256" key="4">
    <source>
        <dbReference type="ARBA" id="ARBA00005581"/>
    </source>
</evidence>
<dbReference type="GO" id="GO:0008878">
    <property type="term" value="F:glucose-1-phosphate adenylyltransferase activity"/>
    <property type="evidence" value="ECO:0007669"/>
    <property type="project" value="UniProtKB-EC"/>
</dbReference>
<organism evidence="18 19">
    <name type="scientific">Asparagus officinalis</name>
    <name type="common">Garden asparagus</name>
    <dbReference type="NCBI Taxonomy" id="4686"/>
    <lineage>
        <taxon>Eukaryota</taxon>
        <taxon>Viridiplantae</taxon>
        <taxon>Streptophyta</taxon>
        <taxon>Embryophyta</taxon>
        <taxon>Tracheophyta</taxon>
        <taxon>Spermatophyta</taxon>
        <taxon>Magnoliopsida</taxon>
        <taxon>Liliopsida</taxon>
        <taxon>Asparagales</taxon>
        <taxon>Asparagaceae</taxon>
        <taxon>Asparagoideae</taxon>
        <taxon>Asparagus</taxon>
    </lineage>
</organism>
<evidence type="ECO:0000256" key="15">
    <source>
        <dbReference type="ARBA" id="ARBA00022922"/>
    </source>
</evidence>
<evidence type="ECO:0000256" key="7">
    <source>
        <dbReference type="ARBA" id="ARBA00022471"/>
    </source>
</evidence>
<dbReference type="Pfam" id="PF05938">
    <property type="entry name" value="Self-incomp_S1"/>
    <property type="match status" value="1"/>
</dbReference>
<evidence type="ECO:0000256" key="2">
    <source>
        <dbReference type="ARBA" id="ARBA00004613"/>
    </source>
</evidence>
<dbReference type="NCBIfam" id="TIGR02091">
    <property type="entry name" value="glgC"/>
    <property type="match status" value="1"/>
</dbReference>
<keyword evidence="13 16" id="KW-0547">Nucleotide-binding</keyword>
<evidence type="ECO:0000313" key="18">
    <source>
        <dbReference type="EMBL" id="ONK63001.1"/>
    </source>
</evidence>
<dbReference type="GO" id="GO:0005576">
    <property type="term" value="C:extracellular region"/>
    <property type="evidence" value="ECO:0007669"/>
    <property type="project" value="UniProtKB-SubCell"/>
</dbReference>
<dbReference type="CDD" id="cd04651">
    <property type="entry name" value="LbH_G1P_AT_C"/>
    <property type="match status" value="1"/>
</dbReference>
<gene>
    <name evidence="18" type="ORF">A4U43_C07F10360</name>
</gene>
<dbReference type="OMA" id="CKYMASM"/>
<keyword evidence="7" id="KW-0713">Self-incompatibility</keyword>
<dbReference type="InterPro" id="IPR011831">
    <property type="entry name" value="ADP-Glc_PPase"/>
</dbReference>
<dbReference type="PROSITE" id="PS00809">
    <property type="entry name" value="ADP_GLC_PYROPHOSPH_2"/>
    <property type="match status" value="1"/>
</dbReference>
<dbReference type="NCBIfam" id="NF002772">
    <property type="entry name" value="PRK02862.1"/>
    <property type="match status" value="1"/>
</dbReference>